<dbReference type="PANTHER" id="PTHR43861">
    <property type="entry name" value="TRANS-ACONITATE 2-METHYLTRANSFERASE-RELATED"/>
    <property type="match status" value="1"/>
</dbReference>
<dbReference type="InterPro" id="IPR013216">
    <property type="entry name" value="Methyltransf_11"/>
</dbReference>
<dbReference type="PANTHER" id="PTHR43861:SF1">
    <property type="entry name" value="TRANS-ACONITATE 2-METHYLTRANSFERASE"/>
    <property type="match status" value="1"/>
</dbReference>
<reference evidence="2 3" key="1">
    <citation type="submission" date="2017-02" db="EMBL/GenBank/DDBJ databases">
        <title>Genome sequence of Clostridium beijerinckii Br21.</title>
        <authorList>
            <person name="Fonseca B.C."/>
            <person name="Guazzaroni M.E."/>
            <person name="Riano-Pachon D.M."/>
            <person name="Reginatto V."/>
        </authorList>
    </citation>
    <scope>NUCLEOTIDE SEQUENCE [LARGE SCALE GENOMIC DNA]</scope>
    <source>
        <strain evidence="2 3">Br21</strain>
    </source>
</reference>
<keyword evidence="2" id="KW-0489">Methyltransferase</keyword>
<dbReference type="AlphaFoldDB" id="A0A1S9N2K8"/>
<dbReference type="RefSeq" id="WP_078116737.1">
    <property type="nucleotide sequence ID" value="NZ_CP144906.1"/>
</dbReference>
<gene>
    <name evidence="2" type="ORF">CBEIBR21_19380</name>
</gene>
<dbReference type="GO" id="GO:0032259">
    <property type="term" value="P:methylation"/>
    <property type="evidence" value="ECO:0007669"/>
    <property type="project" value="UniProtKB-KW"/>
</dbReference>
<dbReference type="Pfam" id="PF08241">
    <property type="entry name" value="Methyltransf_11"/>
    <property type="match status" value="1"/>
</dbReference>
<dbReference type="CDD" id="cd02440">
    <property type="entry name" value="AdoMet_MTases"/>
    <property type="match status" value="1"/>
</dbReference>
<dbReference type="EMBL" id="MWMH01000007">
    <property type="protein sequence ID" value="OOP71757.1"/>
    <property type="molecule type" value="Genomic_DNA"/>
</dbReference>
<dbReference type="Gene3D" id="3.40.50.150">
    <property type="entry name" value="Vaccinia Virus protein VP39"/>
    <property type="match status" value="1"/>
</dbReference>
<comment type="caution">
    <text evidence="2">The sequence shown here is derived from an EMBL/GenBank/DDBJ whole genome shotgun (WGS) entry which is preliminary data.</text>
</comment>
<accession>A0A1S9N2K8</accession>
<proteinExistence type="predicted"/>
<keyword evidence="2" id="KW-0808">Transferase</keyword>
<dbReference type="Proteomes" id="UP000190959">
    <property type="component" value="Unassembled WGS sequence"/>
</dbReference>
<evidence type="ECO:0000259" key="1">
    <source>
        <dbReference type="Pfam" id="PF08241"/>
    </source>
</evidence>
<name>A0A1S9N2K8_CLOBE</name>
<organism evidence="2 3">
    <name type="scientific">Clostridium beijerinckii</name>
    <name type="common">Clostridium MP</name>
    <dbReference type="NCBI Taxonomy" id="1520"/>
    <lineage>
        <taxon>Bacteria</taxon>
        <taxon>Bacillati</taxon>
        <taxon>Bacillota</taxon>
        <taxon>Clostridia</taxon>
        <taxon>Eubacteriales</taxon>
        <taxon>Clostridiaceae</taxon>
        <taxon>Clostridium</taxon>
    </lineage>
</organism>
<evidence type="ECO:0000313" key="2">
    <source>
        <dbReference type="EMBL" id="OOP71757.1"/>
    </source>
</evidence>
<sequence>MEKSKYDDKIFFDKYSKMSRSIYGLQGAGEWEVFKSMLPKFDNKRVLDLGCGFGWHCKYAIENKASEVIGVDLSEKMLEQARKINADKAIKYIKSSIEEVKFESEYFDIVISSLAFHYVKDFDKVCKSIYTMLKKNGDFIFSVEHPVFTAYGSQQWHTDEKGNKVHWPVDNYFYEGIRESIFLGECVTKYHKTLTTYINGLLKCGFVIKEIIEPTPTNEMLNEIEGMKDELRRPMMLLISAKK</sequence>
<evidence type="ECO:0000313" key="3">
    <source>
        <dbReference type="Proteomes" id="UP000190959"/>
    </source>
</evidence>
<feature type="domain" description="Methyltransferase type 11" evidence="1">
    <location>
        <begin position="47"/>
        <end position="141"/>
    </location>
</feature>
<protein>
    <submittedName>
        <fullName evidence="2">SAM-dependent methyltransferase</fullName>
    </submittedName>
</protein>
<dbReference type="InterPro" id="IPR029063">
    <property type="entry name" value="SAM-dependent_MTases_sf"/>
</dbReference>
<dbReference type="GO" id="GO:0008757">
    <property type="term" value="F:S-adenosylmethionine-dependent methyltransferase activity"/>
    <property type="evidence" value="ECO:0007669"/>
    <property type="project" value="InterPro"/>
</dbReference>
<dbReference type="SUPFAM" id="SSF53335">
    <property type="entry name" value="S-adenosyl-L-methionine-dependent methyltransferases"/>
    <property type="match status" value="1"/>
</dbReference>